<gene>
    <name evidence="12" type="ORF">TRN7648_02511</name>
</gene>
<dbReference type="InterPro" id="IPR036291">
    <property type="entry name" value="NAD(P)-bd_dom_sf"/>
</dbReference>
<dbReference type="Pfam" id="PF08546">
    <property type="entry name" value="ApbA_C"/>
    <property type="match status" value="1"/>
</dbReference>
<evidence type="ECO:0000256" key="8">
    <source>
        <dbReference type="ARBA" id="ARBA00032024"/>
    </source>
</evidence>
<protein>
    <recommendedName>
        <fullName evidence="4">2-dehydropantoate 2-reductase</fullName>
        <ecNumber evidence="3">1.1.1.169</ecNumber>
    </recommendedName>
    <alternativeName>
        <fullName evidence="8">Ketopantoate reductase</fullName>
    </alternativeName>
</protein>
<dbReference type="OrthoDB" id="9796561at2"/>
<dbReference type="Gene3D" id="3.40.50.720">
    <property type="entry name" value="NAD(P)-binding Rossmann-like Domain"/>
    <property type="match status" value="1"/>
</dbReference>
<comment type="pathway">
    <text evidence="1">Cofactor biosynthesis; (R)-pantothenate biosynthesis; (R)-pantoate from 3-methyl-2-oxobutanoate: step 2/2.</text>
</comment>
<dbReference type="PANTHER" id="PTHR43765">
    <property type="entry name" value="2-DEHYDROPANTOATE 2-REDUCTASE-RELATED"/>
    <property type="match status" value="1"/>
</dbReference>
<keyword evidence="13" id="KW-1185">Reference proteome</keyword>
<keyword evidence="7" id="KW-0560">Oxidoreductase</keyword>
<dbReference type="GO" id="GO:0015940">
    <property type="term" value="P:pantothenate biosynthetic process"/>
    <property type="evidence" value="ECO:0007669"/>
    <property type="project" value="UniProtKB-UniPathway"/>
</dbReference>
<dbReference type="GO" id="GO:0008677">
    <property type="term" value="F:2-dehydropantoate 2-reductase activity"/>
    <property type="evidence" value="ECO:0007669"/>
    <property type="project" value="UniProtKB-EC"/>
</dbReference>
<dbReference type="GO" id="GO:0005737">
    <property type="term" value="C:cytoplasm"/>
    <property type="evidence" value="ECO:0007669"/>
    <property type="project" value="TreeGrafter"/>
</dbReference>
<dbReference type="STRING" id="441103.TRN7648_02511"/>
<evidence type="ECO:0000259" key="10">
    <source>
        <dbReference type="Pfam" id="PF02558"/>
    </source>
</evidence>
<comment type="similarity">
    <text evidence="2">Belongs to the ketopantoate reductase family.</text>
</comment>
<dbReference type="RefSeq" id="WP_058248002.1">
    <property type="nucleotide sequence ID" value="NZ_CYSE01000004.1"/>
</dbReference>
<keyword evidence="6" id="KW-0521">NADP</keyword>
<dbReference type="InterPro" id="IPR050838">
    <property type="entry name" value="Ketopantoate_reductase"/>
</dbReference>
<dbReference type="InterPro" id="IPR013332">
    <property type="entry name" value="KPR_N"/>
</dbReference>
<name>A0A0P1GE77_9RHOB</name>
<feature type="domain" description="Ketopantoate reductase C-terminal" evidence="11">
    <location>
        <begin position="180"/>
        <end position="296"/>
    </location>
</feature>
<evidence type="ECO:0000256" key="4">
    <source>
        <dbReference type="ARBA" id="ARBA00019465"/>
    </source>
</evidence>
<dbReference type="InterPro" id="IPR008927">
    <property type="entry name" value="6-PGluconate_DH-like_C_sf"/>
</dbReference>
<feature type="domain" description="Ketopantoate reductase N-terminal" evidence="10">
    <location>
        <begin position="3"/>
        <end position="140"/>
    </location>
</feature>
<dbReference type="AlphaFoldDB" id="A0A0P1GE77"/>
<dbReference type="Gene3D" id="1.10.1040.10">
    <property type="entry name" value="N-(1-d-carboxylethyl)-l-norvaline Dehydrogenase, domain 2"/>
    <property type="match status" value="1"/>
</dbReference>
<evidence type="ECO:0000256" key="9">
    <source>
        <dbReference type="ARBA" id="ARBA00048793"/>
    </source>
</evidence>
<dbReference type="EC" id="1.1.1.169" evidence="3"/>
<evidence type="ECO:0000313" key="13">
    <source>
        <dbReference type="Proteomes" id="UP000054935"/>
    </source>
</evidence>
<accession>A0A0P1GE77</accession>
<keyword evidence="5" id="KW-0566">Pantothenate biosynthesis</keyword>
<evidence type="ECO:0000256" key="5">
    <source>
        <dbReference type="ARBA" id="ARBA00022655"/>
    </source>
</evidence>
<comment type="catalytic activity">
    <reaction evidence="9">
        <text>(R)-pantoate + NADP(+) = 2-dehydropantoate + NADPH + H(+)</text>
        <dbReference type="Rhea" id="RHEA:16233"/>
        <dbReference type="ChEBI" id="CHEBI:11561"/>
        <dbReference type="ChEBI" id="CHEBI:15378"/>
        <dbReference type="ChEBI" id="CHEBI:15980"/>
        <dbReference type="ChEBI" id="CHEBI:57783"/>
        <dbReference type="ChEBI" id="CHEBI:58349"/>
        <dbReference type="EC" id="1.1.1.169"/>
    </reaction>
</comment>
<dbReference type="InterPro" id="IPR013752">
    <property type="entry name" value="KPA_reductase"/>
</dbReference>
<proteinExistence type="inferred from homology"/>
<dbReference type="SUPFAM" id="SSF48179">
    <property type="entry name" value="6-phosphogluconate dehydrogenase C-terminal domain-like"/>
    <property type="match status" value="1"/>
</dbReference>
<reference evidence="12 13" key="1">
    <citation type="submission" date="2015-09" db="EMBL/GenBank/DDBJ databases">
        <authorList>
            <consortium name="Swine Surveillance"/>
        </authorList>
    </citation>
    <scope>NUCLEOTIDE SEQUENCE [LARGE SCALE GENOMIC DNA]</scope>
    <source>
        <strain evidence="12 13">CECT 7648</strain>
    </source>
</reference>
<evidence type="ECO:0000256" key="1">
    <source>
        <dbReference type="ARBA" id="ARBA00004994"/>
    </source>
</evidence>
<dbReference type="UniPathway" id="UPA00028">
    <property type="reaction ID" value="UER00004"/>
</dbReference>
<dbReference type="PANTHER" id="PTHR43765:SF2">
    <property type="entry name" value="2-DEHYDROPANTOATE 2-REDUCTASE"/>
    <property type="match status" value="1"/>
</dbReference>
<dbReference type="Proteomes" id="UP000054935">
    <property type="component" value="Unassembled WGS sequence"/>
</dbReference>
<sequence length="323" mass="34439">MRIIVYGVGAIGGVVGAALARAGQDVLGIARGAQLQAIRDKGLRLRTPDVDEVVQMPCVAHPSEIDFRPDDAILLCMKTQHTVAALADLRDAGVTDQPIFCFQNGVENERLALRVFPNVHAVTVMLPGTYLEPGKVVSYGTPRFGILDIGRYPSGVDAADEALAAVLDASGFAAYARADVMRAKYGKLLVNLMNILQAAVGRDPALAQMTQPLQAEAEAVYTAAGIAWEPNSTDPRRAEFMQVKDVPGESRQGGSTAQSLLRDTGSVETDYMNGEISLLGRLHGVPTPLNDAMVRLGQRLAAKGAKPGDMTLADIQAELDQHR</sequence>
<evidence type="ECO:0000256" key="7">
    <source>
        <dbReference type="ARBA" id="ARBA00023002"/>
    </source>
</evidence>
<dbReference type="GO" id="GO:0050661">
    <property type="term" value="F:NADP binding"/>
    <property type="evidence" value="ECO:0007669"/>
    <property type="project" value="TreeGrafter"/>
</dbReference>
<evidence type="ECO:0000256" key="6">
    <source>
        <dbReference type="ARBA" id="ARBA00022857"/>
    </source>
</evidence>
<dbReference type="SUPFAM" id="SSF51735">
    <property type="entry name" value="NAD(P)-binding Rossmann-fold domains"/>
    <property type="match status" value="1"/>
</dbReference>
<evidence type="ECO:0000259" key="11">
    <source>
        <dbReference type="Pfam" id="PF08546"/>
    </source>
</evidence>
<dbReference type="Pfam" id="PF02558">
    <property type="entry name" value="ApbA"/>
    <property type="match status" value="1"/>
</dbReference>
<organism evidence="12 13">
    <name type="scientific">Tropicibacter naphthalenivorans</name>
    <dbReference type="NCBI Taxonomy" id="441103"/>
    <lineage>
        <taxon>Bacteria</taxon>
        <taxon>Pseudomonadati</taxon>
        <taxon>Pseudomonadota</taxon>
        <taxon>Alphaproteobacteria</taxon>
        <taxon>Rhodobacterales</taxon>
        <taxon>Roseobacteraceae</taxon>
        <taxon>Tropicibacter</taxon>
    </lineage>
</organism>
<evidence type="ECO:0000256" key="2">
    <source>
        <dbReference type="ARBA" id="ARBA00007870"/>
    </source>
</evidence>
<dbReference type="InterPro" id="IPR013328">
    <property type="entry name" value="6PGD_dom2"/>
</dbReference>
<dbReference type="EMBL" id="CYSE01000004">
    <property type="protein sequence ID" value="CUH79512.1"/>
    <property type="molecule type" value="Genomic_DNA"/>
</dbReference>
<evidence type="ECO:0000256" key="3">
    <source>
        <dbReference type="ARBA" id="ARBA00013014"/>
    </source>
</evidence>
<evidence type="ECO:0000313" key="12">
    <source>
        <dbReference type="EMBL" id="CUH79512.1"/>
    </source>
</evidence>